<dbReference type="Proteomes" id="UP000886860">
    <property type="component" value="Unassembled WGS sequence"/>
</dbReference>
<sequence>MRKQYLILAAACLTIGITACGNSSTQSTTAQTSAETEASQDASEGTERTDETETEGSLAAEETEEAAEKTVTGRVDGIDGTVLSISGQNDIAYQIDIADAEAGGSLEVGQGDQIQIVFTDSDEEVKTALSYDILTSAQLEGDQDPILSGVVADASMNTIAVEAESGNTYHFSTAIAQMVTGDGGIVIGENVDVTYLGELPAGEEEGLALRVITEEASGDAEATYKTLTGSLVSLDEETLVLETDDGRQFTFAAAGVADPEDYAEGAAITVTYHGSLTNENAELEEIEEVQQEE</sequence>
<proteinExistence type="predicted"/>
<dbReference type="PROSITE" id="PS51257">
    <property type="entry name" value="PROKAR_LIPOPROTEIN"/>
    <property type="match status" value="1"/>
</dbReference>
<accession>A0A9D1KGC1</accession>
<dbReference type="AlphaFoldDB" id="A0A9D1KGC1"/>
<evidence type="ECO:0000256" key="2">
    <source>
        <dbReference type="SAM" id="SignalP"/>
    </source>
</evidence>
<organism evidence="3 4">
    <name type="scientific">Candidatus Caccovicinus merdipullorum</name>
    <dbReference type="NCBI Taxonomy" id="2840724"/>
    <lineage>
        <taxon>Bacteria</taxon>
        <taxon>Bacillati</taxon>
        <taxon>Bacillota</taxon>
        <taxon>Clostridia</taxon>
        <taxon>Eubacteriales</taxon>
        <taxon>Candidatus Caccovicinus</taxon>
    </lineage>
</organism>
<keyword evidence="2" id="KW-0732">Signal</keyword>
<comment type="caution">
    <text evidence="3">The sequence shown here is derived from an EMBL/GenBank/DDBJ whole genome shotgun (WGS) entry which is preliminary data.</text>
</comment>
<evidence type="ECO:0000256" key="1">
    <source>
        <dbReference type="SAM" id="MobiDB-lite"/>
    </source>
</evidence>
<evidence type="ECO:0008006" key="5">
    <source>
        <dbReference type="Google" id="ProtNLM"/>
    </source>
</evidence>
<reference evidence="3" key="1">
    <citation type="submission" date="2020-10" db="EMBL/GenBank/DDBJ databases">
        <authorList>
            <person name="Gilroy R."/>
        </authorList>
    </citation>
    <scope>NUCLEOTIDE SEQUENCE</scope>
    <source>
        <strain evidence="3">CHK123-3438</strain>
    </source>
</reference>
<feature type="chain" id="PRO_5039300906" description="DUF5666 domain-containing protein" evidence="2">
    <location>
        <begin position="22"/>
        <end position="293"/>
    </location>
</feature>
<reference evidence="3" key="2">
    <citation type="journal article" date="2021" name="PeerJ">
        <title>Extensive microbial diversity within the chicken gut microbiome revealed by metagenomics and culture.</title>
        <authorList>
            <person name="Gilroy R."/>
            <person name="Ravi A."/>
            <person name="Getino M."/>
            <person name="Pursley I."/>
            <person name="Horton D.L."/>
            <person name="Alikhan N.F."/>
            <person name="Baker D."/>
            <person name="Gharbi K."/>
            <person name="Hall N."/>
            <person name="Watson M."/>
            <person name="Adriaenssens E.M."/>
            <person name="Foster-Nyarko E."/>
            <person name="Jarju S."/>
            <person name="Secka A."/>
            <person name="Antonio M."/>
            <person name="Oren A."/>
            <person name="Chaudhuri R.R."/>
            <person name="La Ragione R."/>
            <person name="Hildebrand F."/>
            <person name="Pallen M.J."/>
        </authorList>
    </citation>
    <scope>NUCLEOTIDE SEQUENCE</scope>
    <source>
        <strain evidence="3">CHK123-3438</strain>
    </source>
</reference>
<evidence type="ECO:0000313" key="3">
    <source>
        <dbReference type="EMBL" id="HIT42116.1"/>
    </source>
</evidence>
<feature type="signal peptide" evidence="2">
    <location>
        <begin position="1"/>
        <end position="21"/>
    </location>
</feature>
<feature type="compositionally biased region" description="Low complexity" evidence="1">
    <location>
        <begin position="24"/>
        <end position="40"/>
    </location>
</feature>
<name>A0A9D1KGC1_9FIRM</name>
<dbReference type="EMBL" id="DVKS01000148">
    <property type="protein sequence ID" value="HIT42116.1"/>
    <property type="molecule type" value="Genomic_DNA"/>
</dbReference>
<evidence type="ECO:0000313" key="4">
    <source>
        <dbReference type="Proteomes" id="UP000886860"/>
    </source>
</evidence>
<feature type="region of interest" description="Disordered" evidence="1">
    <location>
        <begin position="24"/>
        <end position="71"/>
    </location>
</feature>
<gene>
    <name evidence="3" type="ORF">IAB60_08495</name>
</gene>
<protein>
    <recommendedName>
        <fullName evidence="5">DUF5666 domain-containing protein</fullName>
    </recommendedName>
</protein>